<dbReference type="PANTHER" id="PTHR33744:SF1">
    <property type="entry name" value="DNA-BINDING TRANSCRIPTIONAL ACTIVATOR ADER"/>
    <property type="match status" value="1"/>
</dbReference>
<dbReference type="RefSeq" id="WP_084131873.1">
    <property type="nucleotide sequence ID" value="NZ_AP023354.1"/>
</dbReference>
<dbReference type="Pfam" id="PF13556">
    <property type="entry name" value="HTH_30"/>
    <property type="match status" value="2"/>
</dbReference>
<feature type="region of interest" description="Disordered" evidence="1">
    <location>
        <begin position="1"/>
        <end position="34"/>
    </location>
</feature>
<evidence type="ECO:0000259" key="2">
    <source>
        <dbReference type="Pfam" id="PF13556"/>
    </source>
</evidence>
<reference evidence="3" key="1">
    <citation type="submission" date="2020-08" db="EMBL/GenBank/DDBJ databases">
        <title>Whole genome shotgun sequence of Actinocatenispora sera NBRC 101916.</title>
        <authorList>
            <person name="Komaki H."/>
            <person name="Tamura T."/>
        </authorList>
    </citation>
    <scope>NUCLEOTIDE SEQUENCE</scope>
    <source>
        <strain evidence="3">NBRC 101916</strain>
    </source>
</reference>
<feature type="domain" description="PucR C-terminal helix-turn-helix" evidence="2">
    <location>
        <begin position="442"/>
        <end position="499"/>
    </location>
</feature>
<accession>A0A810LAI2</accession>
<protein>
    <recommendedName>
        <fullName evidence="2">PucR C-terminal helix-turn-helix domain-containing protein</fullName>
    </recommendedName>
</protein>
<evidence type="ECO:0000313" key="4">
    <source>
        <dbReference type="Proteomes" id="UP000680750"/>
    </source>
</evidence>
<dbReference type="Gene3D" id="1.10.10.2840">
    <property type="entry name" value="PucR C-terminal helix-turn-helix domain"/>
    <property type="match status" value="2"/>
</dbReference>
<proteinExistence type="predicted"/>
<dbReference type="KEGG" id="aser:Asera_63910"/>
<dbReference type="InterPro" id="IPR042070">
    <property type="entry name" value="PucR_C-HTH_sf"/>
</dbReference>
<name>A0A810LAI2_9ACTN</name>
<evidence type="ECO:0000256" key="1">
    <source>
        <dbReference type="SAM" id="MobiDB-lite"/>
    </source>
</evidence>
<dbReference type="Proteomes" id="UP000680750">
    <property type="component" value="Chromosome"/>
</dbReference>
<feature type="domain" description="PucR C-terminal helix-turn-helix" evidence="2">
    <location>
        <begin position="349"/>
        <end position="403"/>
    </location>
</feature>
<keyword evidence="4" id="KW-1185">Reference proteome</keyword>
<dbReference type="EMBL" id="AP023354">
    <property type="protein sequence ID" value="BCJ32283.1"/>
    <property type="molecule type" value="Genomic_DNA"/>
</dbReference>
<organism evidence="3 4">
    <name type="scientific">Actinocatenispora sera</name>
    <dbReference type="NCBI Taxonomy" id="390989"/>
    <lineage>
        <taxon>Bacteria</taxon>
        <taxon>Bacillati</taxon>
        <taxon>Actinomycetota</taxon>
        <taxon>Actinomycetes</taxon>
        <taxon>Micromonosporales</taxon>
        <taxon>Micromonosporaceae</taxon>
        <taxon>Actinocatenispora</taxon>
    </lineage>
</organism>
<gene>
    <name evidence="3" type="ORF">Asera_63910</name>
</gene>
<dbReference type="PANTHER" id="PTHR33744">
    <property type="entry name" value="CARBOHYDRATE DIACID REGULATOR"/>
    <property type="match status" value="1"/>
</dbReference>
<dbReference type="AlphaFoldDB" id="A0A810LAI2"/>
<sequence length="560" mass="59220">MSARQAAGDRHTGPAEVAATVRPGDEGAVGNDAGPELSSELRALAAEAAAVDGVARILGRLSRRLDGTALLWDPTGGPSSARPQLPPGILAKVDAVSSGRLGALSVSADGRELSALPVTGRRPHPVLVVQRSAHRRPFTAAERALMSAATVPLGLALRERVVRDRAARLDRVEARNREAVLYLLQAGATSGACRAAAALGLRLSETIRVHLLECAGRSVAEAVRWCNDVAAGSGWATRCPAYRRQIVVVAQPDADDLVRALRERAGADASFHVGTSHAVPVTDFATAYRHAFHALCVARHRPGRYAEFRSRGELADILADAGGAWATRTLAPLRAHRPARSHDPDAAELIDTLTSWLVLRSRAARQLGLHRNTLASRLRLIESILGVTLSDITVQARLHLAIQMQGPSGDPEVSLVELLTRPEAQHWAAEQRAMLRGSDPRLAHTVRTWLRHGALITSTAAALGVSPSGVRKRLVRVEQLLQRAVLDAPTAQYDLCLALLCAPDPGPPAAAASARAERPLQLGATRIGPADPASSGCSARPSSTPRPRVSHASGSAPTRS</sequence>
<dbReference type="InterPro" id="IPR051448">
    <property type="entry name" value="CdaR-like_regulators"/>
</dbReference>
<dbReference type="InterPro" id="IPR025736">
    <property type="entry name" value="PucR_C-HTH_dom"/>
</dbReference>
<feature type="compositionally biased region" description="Polar residues" evidence="1">
    <location>
        <begin position="535"/>
        <end position="545"/>
    </location>
</feature>
<feature type="region of interest" description="Disordered" evidence="1">
    <location>
        <begin position="507"/>
        <end position="560"/>
    </location>
</feature>
<evidence type="ECO:0000313" key="3">
    <source>
        <dbReference type="EMBL" id="BCJ32283.1"/>
    </source>
</evidence>